<dbReference type="Proteomes" id="UP000278907">
    <property type="component" value="Unassembled WGS sequence"/>
</dbReference>
<name>A0ABX9QT88_9BACT</name>
<keyword evidence="1" id="KW-1133">Transmembrane helix</keyword>
<organism evidence="2 3">
    <name type="scientific">Corallococcus praedator</name>
    <dbReference type="NCBI Taxonomy" id="2316724"/>
    <lineage>
        <taxon>Bacteria</taxon>
        <taxon>Pseudomonadati</taxon>
        <taxon>Myxococcota</taxon>
        <taxon>Myxococcia</taxon>
        <taxon>Myxococcales</taxon>
        <taxon>Cystobacterineae</taxon>
        <taxon>Myxococcaceae</taxon>
        <taxon>Corallococcus</taxon>
    </lineage>
</organism>
<proteinExistence type="predicted"/>
<keyword evidence="1" id="KW-0812">Transmembrane</keyword>
<keyword evidence="3" id="KW-1185">Reference proteome</keyword>
<dbReference type="EMBL" id="RAWI01000007">
    <property type="protein sequence ID" value="RKI16722.1"/>
    <property type="molecule type" value="Genomic_DNA"/>
</dbReference>
<accession>A0ABX9QT88</accession>
<protein>
    <submittedName>
        <fullName evidence="2">Uncharacterized protein</fullName>
    </submittedName>
</protein>
<reference evidence="2 3" key="1">
    <citation type="submission" date="2018-09" db="EMBL/GenBank/DDBJ databases">
        <authorList>
            <person name="Livingstone P.G."/>
            <person name="Whitworth D.E."/>
        </authorList>
    </citation>
    <scope>NUCLEOTIDE SEQUENCE [LARGE SCALE GENOMIC DNA]</scope>
    <source>
        <strain evidence="2 3">CA031B</strain>
    </source>
</reference>
<keyword evidence="1" id="KW-0472">Membrane</keyword>
<evidence type="ECO:0000313" key="2">
    <source>
        <dbReference type="EMBL" id="RKI16722.1"/>
    </source>
</evidence>
<evidence type="ECO:0000313" key="3">
    <source>
        <dbReference type="Proteomes" id="UP000278907"/>
    </source>
</evidence>
<dbReference type="RefSeq" id="WP_120582596.1">
    <property type="nucleotide sequence ID" value="NZ_RAWI01000007.1"/>
</dbReference>
<feature type="transmembrane region" description="Helical" evidence="1">
    <location>
        <begin position="33"/>
        <end position="55"/>
    </location>
</feature>
<comment type="caution">
    <text evidence="2">The sequence shown here is derived from an EMBL/GenBank/DDBJ whole genome shotgun (WGS) entry which is preliminary data.</text>
</comment>
<gene>
    <name evidence="2" type="ORF">D7Y13_01925</name>
</gene>
<sequence>MGGSVYAPLMVFQTLGLPVFARGESGGWGQPSLLGWLLVAAVWWGVVSLVLRAWASSGLLKSR</sequence>
<evidence type="ECO:0000256" key="1">
    <source>
        <dbReference type="SAM" id="Phobius"/>
    </source>
</evidence>